<name>A0ACC2G9V8_DALPE</name>
<evidence type="ECO:0000313" key="2">
    <source>
        <dbReference type="Proteomes" id="UP001157502"/>
    </source>
</evidence>
<comment type="caution">
    <text evidence="1">The sequence shown here is derived from an EMBL/GenBank/DDBJ whole genome shotgun (WGS) entry which is preliminary data.</text>
</comment>
<gene>
    <name evidence="1" type="ORF">DPEC_G00179960</name>
</gene>
<accession>A0ACC2G9V8</accession>
<sequence length="257" mass="28324">MESKGTSPNGVSLLDVSQSEEEPLVDGPLIPAGILQSAIRREVTNIHTHYCALTLLVLQVVFVSLSVCVAVVCEMQIGHQDCVSVLGSVRGLSVVVISKVCVWVCVLLFTVCVQHHHQRLRSRGYLRFYRDTRTLKQLPLTIHSTGNAVVLIGMSANLSEAELLPVYLLLGVLGLELLVSVPCLLIYTVRVAKFNREKAAPDISQEEQSLTYSTTETGFRDGSSLEEVVEKQADLIDYLKQHNTLLSKRLLNMTAQP</sequence>
<organism evidence="1 2">
    <name type="scientific">Dallia pectoralis</name>
    <name type="common">Alaska blackfish</name>
    <dbReference type="NCBI Taxonomy" id="75939"/>
    <lineage>
        <taxon>Eukaryota</taxon>
        <taxon>Metazoa</taxon>
        <taxon>Chordata</taxon>
        <taxon>Craniata</taxon>
        <taxon>Vertebrata</taxon>
        <taxon>Euteleostomi</taxon>
        <taxon>Actinopterygii</taxon>
        <taxon>Neopterygii</taxon>
        <taxon>Teleostei</taxon>
        <taxon>Protacanthopterygii</taxon>
        <taxon>Esociformes</taxon>
        <taxon>Umbridae</taxon>
        <taxon>Dallia</taxon>
    </lineage>
</organism>
<dbReference type="EMBL" id="CM055742">
    <property type="protein sequence ID" value="KAJ8000421.1"/>
    <property type="molecule type" value="Genomic_DNA"/>
</dbReference>
<keyword evidence="2" id="KW-1185">Reference proteome</keyword>
<reference evidence="1" key="1">
    <citation type="submission" date="2021-05" db="EMBL/GenBank/DDBJ databases">
        <authorList>
            <person name="Pan Q."/>
            <person name="Jouanno E."/>
            <person name="Zahm M."/>
            <person name="Klopp C."/>
            <person name="Cabau C."/>
            <person name="Louis A."/>
            <person name="Berthelot C."/>
            <person name="Parey E."/>
            <person name="Roest Crollius H."/>
            <person name="Montfort J."/>
            <person name="Robinson-Rechavi M."/>
            <person name="Bouchez O."/>
            <person name="Lampietro C."/>
            <person name="Lopez Roques C."/>
            <person name="Donnadieu C."/>
            <person name="Postlethwait J."/>
            <person name="Bobe J."/>
            <person name="Dillon D."/>
            <person name="Chandos A."/>
            <person name="von Hippel F."/>
            <person name="Guiguen Y."/>
        </authorList>
    </citation>
    <scope>NUCLEOTIDE SEQUENCE</scope>
    <source>
        <strain evidence="1">YG-Jan2019</strain>
    </source>
</reference>
<proteinExistence type="predicted"/>
<protein>
    <submittedName>
        <fullName evidence="1">Uncharacterized protein</fullName>
    </submittedName>
</protein>
<dbReference type="Proteomes" id="UP001157502">
    <property type="component" value="Chromosome 15"/>
</dbReference>
<evidence type="ECO:0000313" key="1">
    <source>
        <dbReference type="EMBL" id="KAJ8000421.1"/>
    </source>
</evidence>